<comment type="caution">
    <text evidence="1">The sequence shown here is derived from an EMBL/GenBank/DDBJ whole genome shotgun (WGS) entry which is preliminary data.</text>
</comment>
<protein>
    <submittedName>
        <fullName evidence="1">Uncharacterized protein</fullName>
    </submittedName>
</protein>
<gene>
    <name evidence="1" type="ORF">SDC9_41140</name>
</gene>
<sequence length="63" mass="7187">MDGLNSPPLMSLLDMKPDGDNPKSMFSVLLAILHVHDKRKKWMLHGTVFTADLILETTKKFVY</sequence>
<accession>A0A644VUM7</accession>
<reference evidence="1" key="1">
    <citation type="submission" date="2019-08" db="EMBL/GenBank/DDBJ databases">
        <authorList>
            <person name="Kucharzyk K."/>
            <person name="Murdoch R.W."/>
            <person name="Higgins S."/>
            <person name="Loffler F."/>
        </authorList>
    </citation>
    <scope>NUCLEOTIDE SEQUENCE</scope>
</reference>
<evidence type="ECO:0000313" key="1">
    <source>
        <dbReference type="EMBL" id="MPL94977.1"/>
    </source>
</evidence>
<proteinExistence type="predicted"/>
<dbReference type="EMBL" id="VSSQ01000449">
    <property type="protein sequence ID" value="MPL94977.1"/>
    <property type="molecule type" value="Genomic_DNA"/>
</dbReference>
<name>A0A644VUM7_9ZZZZ</name>
<organism evidence="1">
    <name type="scientific">bioreactor metagenome</name>
    <dbReference type="NCBI Taxonomy" id="1076179"/>
    <lineage>
        <taxon>unclassified sequences</taxon>
        <taxon>metagenomes</taxon>
        <taxon>ecological metagenomes</taxon>
    </lineage>
</organism>
<dbReference type="AlphaFoldDB" id="A0A644VUM7"/>